<comment type="similarity">
    <text evidence="1">Belongs to the peptidase C40 family.</text>
</comment>
<evidence type="ECO:0000313" key="7">
    <source>
        <dbReference type="Proteomes" id="UP001331936"/>
    </source>
</evidence>
<dbReference type="SUPFAM" id="SSF54001">
    <property type="entry name" value="Cysteine proteinases"/>
    <property type="match status" value="1"/>
</dbReference>
<dbReference type="EMBL" id="JAUZMZ010000300">
    <property type="protein sequence ID" value="MEE2035385.1"/>
    <property type="molecule type" value="Genomic_DNA"/>
</dbReference>
<name>A0ABU7JZE1_9NOCA</name>
<keyword evidence="7" id="KW-1185">Reference proteome</keyword>
<dbReference type="PANTHER" id="PTHR47359:SF3">
    <property type="entry name" value="NLP_P60 DOMAIN-CONTAINING PROTEIN-RELATED"/>
    <property type="match status" value="1"/>
</dbReference>
<dbReference type="RefSeq" id="WP_330154706.1">
    <property type="nucleotide sequence ID" value="NZ_JAUZMZ010000300.1"/>
</dbReference>
<dbReference type="Pfam" id="PF00877">
    <property type="entry name" value="NLPC_P60"/>
    <property type="match status" value="1"/>
</dbReference>
<keyword evidence="3" id="KW-0378">Hydrolase</keyword>
<feature type="domain" description="NlpC/P60" evidence="5">
    <location>
        <begin position="132"/>
        <end position="246"/>
    </location>
</feature>
<evidence type="ECO:0000256" key="1">
    <source>
        <dbReference type="ARBA" id="ARBA00007074"/>
    </source>
</evidence>
<keyword evidence="4" id="KW-0788">Thiol protease</keyword>
<reference evidence="6 7" key="1">
    <citation type="submission" date="2023-08" db="EMBL/GenBank/DDBJ databases">
        <authorList>
            <person name="Girao M."/>
            <person name="Carvalho M.F."/>
        </authorList>
    </citation>
    <scope>NUCLEOTIDE SEQUENCE [LARGE SCALE GENOMIC DNA]</scope>
    <source>
        <strain evidence="6 7">CC-R104</strain>
    </source>
</reference>
<dbReference type="InterPro" id="IPR038765">
    <property type="entry name" value="Papain-like_cys_pep_sf"/>
</dbReference>
<evidence type="ECO:0000256" key="2">
    <source>
        <dbReference type="ARBA" id="ARBA00022670"/>
    </source>
</evidence>
<evidence type="ECO:0000256" key="3">
    <source>
        <dbReference type="ARBA" id="ARBA00022801"/>
    </source>
</evidence>
<organism evidence="6 7">
    <name type="scientific">Rhodococcus chondri</name>
    <dbReference type="NCBI Taxonomy" id="3065941"/>
    <lineage>
        <taxon>Bacteria</taxon>
        <taxon>Bacillati</taxon>
        <taxon>Actinomycetota</taxon>
        <taxon>Actinomycetes</taxon>
        <taxon>Mycobacteriales</taxon>
        <taxon>Nocardiaceae</taxon>
        <taxon>Rhodococcus</taxon>
    </lineage>
</organism>
<proteinExistence type="inferred from homology"/>
<dbReference type="PROSITE" id="PS51935">
    <property type="entry name" value="NLPC_P60"/>
    <property type="match status" value="1"/>
</dbReference>
<evidence type="ECO:0000256" key="4">
    <source>
        <dbReference type="ARBA" id="ARBA00022807"/>
    </source>
</evidence>
<keyword evidence="2" id="KW-0645">Protease</keyword>
<dbReference type="Proteomes" id="UP001331936">
    <property type="component" value="Unassembled WGS sequence"/>
</dbReference>
<dbReference type="InterPro" id="IPR000064">
    <property type="entry name" value="NLP_P60_dom"/>
</dbReference>
<evidence type="ECO:0000259" key="5">
    <source>
        <dbReference type="PROSITE" id="PS51935"/>
    </source>
</evidence>
<sequence>TAADRGIEIAAVVLEATVTVVAGAAELKRIVESFVTLAQQAAPALALPQGAAMLVAAALEHLTAGLDVLARITTALTGLTARMTALIPEPAGGDSSGPTELPPGMSTMGGARSAGAGVEVALPDGSVAVAPNATAAEAVRRALEQQGTPYVWGGVTPGQGLDCSGLTQWAYGQAGLELPRLAQEQDVGTPVDAGAVMPGDLAVWDGHVAMVVGNGMMVEAGDPVAVTPVRTTNSGMGFQGFYRPTG</sequence>
<dbReference type="InterPro" id="IPR051794">
    <property type="entry name" value="PG_Endopeptidase_C40"/>
</dbReference>
<comment type="caution">
    <text evidence="6">The sequence shown here is derived from an EMBL/GenBank/DDBJ whole genome shotgun (WGS) entry which is preliminary data.</text>
</comment>
<gene>
    <name evidence="6" type="ORF">Q8814_25315</name>
</gene>
<accession>A0ABU7JZE1</accession>
<evidence type="ECO:0000313" key="6">
    <source>
        <dbReference type="EMBL" id="MEE2035385.1"/>
    </source>
</evidence>
<feature type="non-terminal residue" evidence="6">
    <location>
        <position position="1"/>
    </location>
</feature>
<protein>
    <submittedName>
        <fullName evidence="6">C40 family peptidase</fullName>
    </submittedName>
</protein>
<dbReference type="PANTHER" id="PTHR47359">
    <property type="entry name" value="PEPTIDOGLYCAN DL-ENDOPEPTIDASE CWLO"/>
    <property type="match status" value="1"/>
</dbReference>
<dbReference type="Gene3D" id="3.90.1720.10">
    <property type="entry name" value="endopeptidase domain like (from Nostoc punctiforme)"/>
    <property type="match status" value="1"/>
</dbReference>